<feature type="compositionally biased region" description="Polar residues" evidence="1">
    <location>
        <begin position="602"/>
        <end position="620"/>
    </location>
</feature>
<gene>
    <name evidence="3" type="ORF">SK128_017609</name>
</gene>
<dbReference type="Proteomes" id="UP001381693">
    <property type="component" value="Unassembled WGS sequence"/>
</dbReference>
<protein>
    <recommendedName>
        <fullName evidence="2">FAS1 domain-containing protein</fullName>
    </recommendedName>
</protein>
<dbReference type="GO" id="GO:0030198">
    <property type="term" value="P:extracellular matrix organization"/>
    <property type="evidence" value="ECO:0007669"/>
    <property type="project" value="TreeGrafter"/>
</dbReference>
<dbReference type="SMART" id="SM00554">
    <property type="entry name" value="FAS1"/>
    <property type="match status" value="3"/>
</dbReference>
<sequence>EPWTLLIPKNSGLPRGGGFLQDREATKKILLNHAVLGQVVDANNPPQRPAPVTLSGTPLIFTKDGVGPMVNGVRFTGEEYKLSEGVVYVVESSIPILDFGASSSAPTRPSPKATPPTPITRLISRFTTTPTSLPPLTHRFATFKPRKSRNGVSSNNLNQDGPIAVIPEDIEPVFGEDVFSGLEGERIESEPAFEVEFGTGFAGDFGSGAISESTFAEVNNPSRERHSADKPTFGFSEFAGSGAEPNKDKSFLESFLETIETTRAHTGSEFLHHFKTANISDRFRDAGRYTALIPYDSAFYQYYPIDWGFNPFLVANFTKDVILNHFIRGNVALEDLPSLAELTTLGGRVIKFIRKGNKLLGNGVEVVFESETMLSRGRSYVIQDLMFVDHDRIMELQAEHGDLETAPLLGDPWPTSQFLSHLLDRVQQDERTSFFSEYLNLTNLAYRLPGHDENLDPLKYTAFIPVDESIANILYADSPDPFIFDDVLREELVLNHLVKGRLYEDDLKNGMTITNLANSTLTVTRGPGGKLKIDDATVIETNMYIYNLGVMYLINGVLRVSDQDIVRSVNKLPELTLGPSKDSLPLPSLAPEEEAVIVLEETPSTTEAPITTLAPRSTSTRPSIHRRPGPSSRPGPPSRPSPSARPFSFPRTSTTPRSGTIPFSLFTTTTTTPEPTPTTPRIRVETRTEISVSRRINDGVVEPIKTNLTS</sequence>
<keyword evidence="4" id="KW-1185">Reference proteome</keyword>
<feature type="domain" description="FAS1" evidence="2">
    <location>
        <begin position="252"/>
        <end position="386"/>
    </location>
</feature>
<dbReference type="Gene3D" id="2.30.180.10">
    <property type="entry name" value="FAS1 domain"/>
    <property type="match status" value="3"/>
</dbReference>
<feature type="region of interest" description="Disordered" evidence="1">
    <location>
        <begin position="600"/>
        <end position="680"/>
    </location>
</feature>
<dbReference type="Pfam" id="PF02469">
    <property type="entry name" value="Fasciclin"/>
    <property type="match status" value="3"/>
</dbReference>
<dbReference type="PANTHER" id="PTHR10900:SF124">
    <property type="entry name" value="FI05614P"/>
    <property type="match status" value="1"/>
</dbReference>
<evidence type="ECO:0000256" key="1">
    <source>
        <dbReference type="SAM" id="MobiDB-lite"/>
    </source>
</evidence>
<dbReference type="GO" id="GO:0031012">
    <property type="term" value="C:extracellular matrix"/>
    <property type="evidence" value="ECO:0007669"/>
    <property type="project" value="TreeGrafter"/>
</dbReference>
<dbReference type="InterPro" id="IPR000782">
    <property type="entry name" value="FAS1_domain"/>
</dbReference>
<dbReference type="SUPFAM" id="SSF82153">
    <property type="entry name" value="FAS1 domain"/>
    <property type="match status" value="3"/>
</dbReference>
<accession>A0AAN8WXY7</accession>
<dbReference type="EMBL" id="JAXCGZ010013448">
    <property type="protein sequence ID" value="KAK7072521.1"/>
    <property type="molecule type" value="Genomic_DNA"/>
</dbReference>
<dbReference type="PANTHER" id="PTHR10900">
    <property type="entry name" value="PERIOSTIN-RELATED"/>
    <property type="match status" value="1"/>
</dbReference>
<feature type="region of interest" description="Disordered" evidence="1">
    <location>
        <begin position="218"/>
        <end position="246"/>
    </location>
</feature>
<feature type="compositionally biased region" description="Pro residues" evidence="1">
    <location>
        <begin position="631"/>
        <end position="640"/>
    </location>
</feature>
<feature type="compositionally biased region" description="Low complexity" evidence="1">
    <location>
        <begin position="641"/>
        <end position="651"/>
    </location>
</feature>
<dbReference type="InterPro" id="IPR050904">
    <property type="entry name" value="Adhesion/Biosynth-related"/>
</dbReference>
<feature type="domain" description="FAS1" evidence="2">
    <location>
        <begin position="1"/>
        <end position="94"/>
    </location>
</feature>
<evidence type="ECO:0000313" key="4">
    <source>
        <dbReference type="Proteomes" id="UP001381693"/>
    </source>
</evidence>
<comment type="caution">
    <text evidence="3">The sequence shown here is derived from an EMBL/GenBank/DDBJ whole genome shotgun (WGS) entry which is preliminary data.</text>
</comment>
<dbReference type="GO" id="GO:0050839">
    <property type="term" value="F:cell adhesion molecule binding"/>
    <property type="evidence" value="ECO:0007669"/>
    <property type="project" value="TreeGrafter"/>
</dbReference>
<dbReference type="PROSITE" id="PS50213">
    <property type="entry name" value="FAS1"/>
    <property type="match status" value="3"/>
</dbReference>
<dbReference type="GO" id="GO:0007155">
    <property type="term" value="P:cell adhesion"/>
    <property type="evidence" value="ECO:0007669"/>
    <property type="project" value="TreeGrafter"/>
</dbReference>
<dbReference type="InterPro" id="IPR036378">
    <property type="entry name" value="FAS1_dom_sf"/>
</dbReference>
<proteinExistence type="predicted"/>
<evidence type="ECO:0000259" key="2">
    <source>
        <dbReference type="PROSITE" id="PS50213"/>
    </source>
</evidence>
<organism evidence="3 4">
    <name type="scientific">Halocaridina rubra</name>
    <name type="common">Hawaiian red shrimp</name>
    <dbReference type="NCBI Taxonomy" id="373956"/>
    <lineage>
        <taxon>Eukaryota</taxon>
        <taxon>Metazoa</taxon>
        <taxon>Ecdysozoa</taxon>
        <taxon>Arthropoda</taxon>
        <taxon>Crustacea</taxon>
        <taxon>Multicrustacea</taxon>
        <taxon>Malacostraca</taxon>
        <taxon>Eumalacostraca</taxon>
        <taxon>Eucarida</taxon>
        <taxon>Decapoda</taxon>
        <taxon>Pleocyemata</taxon>
        <taxon>Caridea</taxon>
        <taxon>Atyoidea</taxon>
        <taxon>Atyidae</taxon>
        <taxon>Halocaridina</taxon>
    </lineage>
</organism>
<reference evidence="3 4" key="1">
    <citation type="submission" date="2023-11" db="EMBL/GenBank/DDBJ databases">
        <title>Halocaridina rubra genome assembly.</title>
        <authorList>
            <person name="Smith C."/>
        </authorList>
    </citation>
    <scope>NUCLEOTIDE SEQUENCE [LARGE SCALE GENOMIC DNA]</scope>
    <source>
        <strain evidence="3">EP-1</strain>
        <tissue evidence="3">Whole</tissue>
    </source>
</reference>
<name>A0AAN8WXY7_HALRR</name>
<evidence type="ECO:0000313" key="3">
    <source>
        <dbReference type="EMBL" id="KAK7072521.1"/>
    </source>
</evidence>
<feature type="domain" description="FAS1" evidence="2">
    <location>
        <begin position="419"/>
        <end position="558"/>
    </location>
</feature>
<dbReference type="AlphaFoldDB" id="A0AAN8WXY7"/>
<dbReference type="GO" id="GO:0005615">
    <property type="term" value="C:extracellular space"/>
    <property type="evidence" value="ECO:0007669"/>
    <property type="project" value="TreeGrafter"/>
</dbReference>
<feature type="non-terminal residue" evidence="3">
    <location>
        <position position="1"/>
    </location>
</feature>